<evidence type="ECO:0000313" key="1">
    <source>
        <dbReference type="EMBL" id="BDI28435.1"/>
    </source>
</evidence>
<name>A0A402D2V8_9BACT</name>
<dbReference type="Gene3D" id="1.10.10.10">
    <property type="entry name" value="Winged helix-like DNA-binding domain superfamily/Winged helix DNA-binding domain"/>
    <property type="match status" value="1"/>
</dbReference>
<reference evidence="1 2" key="1">
    <citation type="journal article" date="2019" name="Int. J. Syst. Evol. Microbiol.">
        <title>Capsulimonas corticalis gen. nov., sp. nov., an aerobic capsulated bacterium, of a novel bacterial order, Capsulimonadales ord. nov., of the class Armatimonadia of the phylum Armatimonadetes.</title>
        <authorList>
            <person name="Li J."/>
            <person name="Kudo C."/>
            <person name="Tonouchi A."/>
        </authorList>
    </citation>
    <scope>NUCLEOTIDE SEQUENCE [LARGE SCALE GENOMIC DNA]</scope>
    <source>
        <strain evidence="1 2">AX-7</strain>
    </source>
</reference>
<dbReference type="KEGG" id="ccot:CCAX7_004860"/>
<organism evidence="1 2">
    <name type="scientific">Capsulimonas corticalis</name>
    <dbReference type="NCBI Taxonomy" id="2219043"/>
    <lineage>
        <taxon>Bacteria</taxon>
        <taxon>Bacillati</taxon>
        <taxon>Armatimonadota</taxon>
        <taxon>Armatimonadia</taxon>
        <taxon>Capsulimonadales</taxon>
        <taxon>Capsulimonadaceae</taxon>
        <taxon>Capsulimonas</taxon>
    </lineage>
</organism>
<dbReference type="PANTHER" id="PTHR33169">
    <property type="entry name" value="PADR-FAMILY TRANSCRIPTIONAL REGULATOR"/>
    <property type="match status" value="1"/>
</dbReference>
<dbReference type="PANTHER" id="PTHR33169:SF14">
    <property type="entry name" value="TRANSCRIPTIONAL REGULATOR RV3488"/>
    <property type="match status" value="1"/>
</dbReference>
<dbReference type="SUPFAM" id="SSF46785">
    <property type="entry name" value="Winged helix' DNA-binding domain"/>
    <property type="match status" value="1"/>
</dbReference>
<keyword evidence="2" id="KW-1185">Reference proteome</keyword>
<gene>
    <name evidence="1" type="ORF">CCAX7_004860</name>
</gene>
<dbReference type="InterPro" id="IPR052509">
    <property type="entry name" value="Metal_resp_DNA-bind_regulator"/>
</dbReference>
<dbReference type="Pfam" id="PF03551">
    <property type="entry name" value="PadR"/>
    <property type="match status" value="1"/>
</dbReference>
<dbReference type="InterPro" id="IPR036390">
    <property type="entry name" value="WH_DNA-bd_sf"/>
</dbReference>
<proteinExistence type="predicted"/>
<dbReference type="RefSeq" id="WP_119323823.1">
    <property type="nucleotide sequence ID" value="NZ_AP025739.1"/>
</dbReference>
<accession>A0A402D2V8</accession>
<dbReference type="AlphaFoldDB" id="A0A402D2V8"/>
<dbReference type="InterPro" id="IPR005149">
    <property type="entry name" value="Tscrpt_reg_PadR_N"/>
</dbReference>
<dbReference type="OrthoDB" id="9808017at2"/>
<sequence>MKEQNELKKGSTQTLILAVLSDSPSHGYAIAREIERRSASALKMGEGALYPALRALETDGFISSAWEVQISGPARKVYTLTGKGHGELARQRSAWQKFSDAVNSVIGGAPHGQPT</sequence>
<protein>
    <submittedName>
        <fullName evidence="1">PadR family transcriptional regulator</fullName>
    </submittedName>
</protein>
<evidence type="ECO:0000313" key="2">
    <source>
        <dbReference type="Proteomes" id="UP000287394"/>
    </source>
</evidence>
<dbReference type="Proteomes" id="UP000287394">
    <property type="component" value="Chromosome"/>
</dbReference>
<dbReference type="EMBL" id="AP025739">
    <property type="protein sequence ID" value="BDI28435.1"/>
    <property type="molecule type" value="Genomic_DNA"/>
</dbReference>
<dbReference type="InterPro" id="IPR036388">
    <property type="entry name" value="WH-like_DNA-bd_sf"/>
</dbReference>
<dbReference type="FunCoup" id="A0A402D2V8">
    <property type="interactions" value="4"/>
</dbReference>